<name>A0AA88BCV9_9BRAD</name>
<dbReference type="RefSeq" id="WP_128965018.1">
    <property type="nucleotide sequence ID" value="NZ_BMHC01000042.1"/>
</dbReference>
<dbReference type="Proteomes" id="UP000625079">
    <property type="component" value="Unassembled WGS sequence"/>
</dbReference>
<reference evidence="1" key="1">
    <citation type="journal article" date="2014" name="Int. J. Syst. Evol. Microbiol.">
        <title>Complete genome sequence of Corynebacterium casei LMG S-19264T (=DSM 44701T), isolated from a smear-ripened cheese.</title>
        <authorList>
            <consortium name="US DOE Joint Genome Institute (JGI-PGF)"/>
            <person name="Walter F."/>
            <person name="Albersmeier A."/>
            <person name="Kalinowski J."/>
            <person name="Ruckert C."/>
        </authorList>
    </citation>
    <scope>NUCLEOTIDE SEQUENCE</scope>
    <source>
        <strain evidence="1">CGMCC 1.15034</strain>
    </source>
</reference>
<dbReference type="EMBL" id="BMHC01000042">
    <property type="protein sequence ID" value="GGI34345.1"/>
    <property type="molecule type" value="Genomic_DNA"/>
</dbReference>
<proteinExistence type="predicted"/>
<evidence type="ECO:0000313" key="2">
    <source>
        <dbReference type="Proteomes" id="UP000625079"/>
    </source>
</evidence>
<reference evidence="1" key="2">
    <citation type="submission" date="2022-12" db="EMBL/GenBank/DDBJ databases">
        <authorList>
            <person name="Sun Q."/>
            <person name="Zhou Y."/>
        </authorList>
    </citation>
    <scope>NUCLEOTIDE SEQUENCE</scope>
    <source>
        <strain evidence="1">CGMCC 1.15034</strain>
    </source>
</reference>
<comment type="caution">
    <text evidence="1">The sequence shown here is derived from an EMBL/GenBank/DDBJ whole genome shotgun (WGS) entry which is preliminary data.</text>
</comment>
<evidence type="ECO:0000313" key="1">
    <source>
        <dbReference type="EMBL" id="GGI34345.1"/>
    </source>
</evidence>
<organism evidence="1 2">
    <name type="scientific">Bradyrhizobium guangdongense</name>
    <dbReference type="NCBI Taxonomy" id="1325090"/>
    <lineage>
        <taxon>Bacteria</taxon>
        <taxon>Pseudomonadati</taxon>
        <taxon>Pseudomonadota</taxon>
        <taxon>Alphaproteobacteria</taxon>
        <taxon>Hyphomicrobiales</taxon>
        <taxon>Nitrobacteraceae</taxon>
        <taxon>Bradyrhizobium</taxon>
    </lineage>
</organism>
<protein>
    <submittedName>
        <fullName evidence="1">Uncharacterized protein</fullName>
    </submittedName>
</protein>
<sequence>MAKQNISSYDLSWIFLEELQATEDCPTGVALAVIPDGEGGGWRVVIETRSRQIMTPKCARRVAIIERRLRSLYTLDG</sequence>
<accession>A0AA88BCV9</accession>
<gene>
    <name evidence="1" type="ORF">GCM10010987_78930</name>
</gene>
<dbReference type="AlphaFoldDB" id="A0AA88BCV9"/>